<evidence type="ECO:0000256" key="4">
    <source>
        <dbReference type="SAM" id="MobiDB-lite"/>
    </source>
</evidence>
<dbReference type="Pfam" id="PF09762">
    <property type="entry name" value="CCDC93_CC"/>
    <property type="match status" value="1"/>
</dbReference>
<feature type="coiled-coil region" evidence="3">
    <location>
        <begin position="230"/>
        <end position="264"/>
    </location>
</feature>
<evidence type="ECO:0000256" key="3">
    <source>
        <dbReference type="SAM" id="Coils"/>
    </source>
</evidence>
<name>A0A9W7CA48_9STRA</name>
<dbReference type="PANTHER" id="PTHR16441">
    <property type="entry name" value="FIDIPIDINE"/>
    <property type="match status" value="1"/>
</dbReference>
<organism evidence="7 8">
    <name type="scientific">Triparma laevis f. longispina</name>
    <dbReference type="NCBI Taxonomy" id="1714387"/>
    <lineage>
        <taxon>Eukaryota</taxon>
        <taxon>Sar</taxon>
        <taxon>Stramenopiles</taxon>
        <taxon>Ochrophyta</taxon>
        <taxon>Bolidophyceae</taxon>
        <taxon>Parmales</taxon>
        <taxon>Triparmaceae</taxon>
        <taxon>Triparma</taxon>
    </lineage>
</organism>
<dbReference type="Proteomes" id="UP001165122">
    <property type="component" value="Unassembled WGS sequence"/>
</dbReference>
<dbReference type="EMBL" id="BRXW01000093">
    <property type="protein sequence ID" value="GMI05960.1"/>
    <property type="molecule type" value="Genomic_DNA"/>
</dbReference>
<keyword evidence="8" id="KW-1185">Reference proteome</keyword>
<feature type="domain" description="CCDC93 coiled-coil" evidence="5">
    <location>
        <begin position="172"/>
        <end position="618"/>
    </location>
</feature>
<sequence>MDQSSTATLSHRHECMQDITKLLVDAGYSRAGDMAAGEEFDKVVGGLSWLITATLTTPLDISLPTLLEATSISTRIALSEVLHYTLLKMDLPVEISPHQIQGVDAPVLLPVVRWAVKNFMEKRVASGDSILGGGGGVEFTKYYDKGFGGLFDGEEIARNVEEMQERYKVRGRKYRFKGSQGSETEEQKVHRCLLEYGEKMRSYRGLRGGEGGGEEGGSNSDRGFKGRKKVSAFDKQLADAQKVAEEEEKALEEARERMAAQLMKNSEELNDEDVAGRGGVGGLVTLGRGEIGVANEEYEKLREKMLKERKDRDEKKELFNSRKLALEREIAEGQRLLDKNGGEVSKAEKARAEMQRMRTEVQDEKANNAKISEELQNLSEIEASSGQKDLLKSLWALVQENEKVKKDEKHFKEECKKKMDALTAALQNMGDDHGGQSEEEKAKMQEIENMHAKISSKHDKVRQLLAQRNLQVASTTRKIDDVPTRMELIQYERRFVELYQQVALKLEETRRYYATYNTLDSTRNFLSKEVKLIDSITNNFENAMKTKGSQDEFLQQFEAILKGVQDSLSKQDGALKKKQEEVSKKETEYTSVIEDQRKYFKLVKDFQEECNKNEALGAKIGEI</sequence>
<dbReference type="PANTHER" id="PTHR16441:SF0">
    <property type="entry name" value="COILED-COIL DOMAIN-CONTAINING PROTEIN 93"/>
    <property type="match status" value="1"/>
</dbReference>
<dbReference type="InterPro" id="IPR048747">
    <property type="entry name" value="CCDC93_N"/>
</dbReference>
<protein>
    <recommendedName>
        <fullName evidence="9">CCDC93 coiled-coil domain-containing protein</fullName>
    </recommendedName>
</protein>
<dbReference type="InterPro" id="IPR039116">
    <property type="entry name" value="CCDC93"/>
</dbReference>
<evidence type="ECO:0000256" key="1">
    <source>
        <dbReference type="ARBA" id="ARBA00007219"/>
    </source>
</evidence>
<feature type="domain" description="CCDC93 N-terminal" evidence="6">
    <location>
        <begin position="14"/>
        <end position="119"/>
    </location>
</feature>
<reference evidence="8" key="1">
    <citation type="journal article" date="2023" name="Commun. Biol.">
        <title>Genome analysis of Parmales, the sister group of diatoms, reveals the evolutionary specialization of diatoms from phago-mixotrophs to photoautotrophs.</title>
        <authorList>
            <person name="Ban H."/>
            <person name="Sato S."/>
            <person name="Yoshikawa S."/>
            <person name="Yamada K."/>
            <person name="Nakamura Y."/>
            <person name="Ichinomiya M."/>
            <person name="Sato N."/>
            <person name="Blanc-Mathieu R."/>
            <person name="Endo H."/>
            <person name="Kuwata A."/>
            <person name="Ogata H."/>
        </authorList>
    </citation>
    <scope>NUCLEOTIDE SEQUENCE [LARGE SCALE GENOMIC DNA]</scope>
    <source>
        <strain evidence="8">NIES 3700</strain>
    </source>
</reference>
<evidence type="ECO:0000256" key="2">
    <source>
        <dbReference type="ARBA" id="ARBA00023054"/>
    </source>
</evidence>
<feature type="coiled-coil region" evidence="3">
    <location>
        <begin position="344"/>
        <end position="381"/>
    </location>
</feature>
<evidence type="ECO:0000259" key="5">
    <source>
        <dbReference type="Pfam" id="PF09762"/>
    </source>
</evidence>
<dbReference type="OrthoDB" id="16092at2759"/>
<comment type="caution">
    <text evidence="7">The sequence shown here is derived from an EMBL/GenBank/DDBJ whole genome shotgun (WGS) entry which is preliminary data.</text>
</comment>
<evidence type="ECO:0000313" key="7">
    <source>
        <dbReference type="EMBL" id="GMI05960.1"/>
    </source>
</evidence>
<evidence type="ECO:0000313" key="8">
    <source>
        <dbReference type="Proteomes" id="UP001165122"/>
    </source>
</evidence>
<dbReference type="InterPro" id="IPR019159">
    <property type="entry name" value="CCDC93_CC"/>
</dbReference>
<keyword evidence="2 3" id="KW-0175">Coiled coil</keyword>
<proteinExistence type="inferred from homology"/>
<feature type="coiled-coil region" evidence="3">
    <location>
        <begin position="291"/>
        <end position="318"/>
    </location>
</feature>
<gene>
    <name evidence="7" type="ORF">TrLO_g5637</name>
</gene>
<accession>A0A9W7CA48</accession>
<dbReference type="AlphaFoldDB" id="A0A9W7CA48"/>
<evidence type="ECO:0000259" key="6">
    <source>
        <dbReference type="Pfam" id="PF21673"/>
    </source>
</evidence>
<dbReference type="Pfam" id="PF21673">
    <property type="entry name" value="CCDC93_N"/>
    <property type="match status" value="1"/>
</dbReference>
<feature type="compositionally biased region" description="Gly residues" evidence="4">
    <location>
        <begin position="206"/>
        <end position="216"/>
    </location>
</feature>
<comment type="similarity">
    <text evidence="1">Belongs to the CCDC93 family.</text>
</comment>
<feature type="region of interest" description="Disordered" evidence="4">
    <location>
        <begin position="205"/>
        <end position="225"/>
    </location>
</feature>
<dbReference type="GO" id="GO:0006893">
    <property type="term" value="P:Golgi to plasma membrane transport"/>
    <property type="evidence" value="ECO:0007669"/>
    <property type="project" value="TreeGrafter"/>
</dbReference>
<evidence type="ECO:0008006" key="9">
    <source>
        <dbReference type="Google" id="ProtNLM"/>
    </source>
</evidence>